<dbReference type="PANTHER" id="PTHR43877:SF2">
    <property type="entry name" value="AMINOALKYLPHOSPHONATE N-ACETYLTRANSFERASE-RELATED"/>
    <property type="match status" value="1"/>
</dbReference>
<gene>
    <name evidence="4" type="ORF">SAMN05660653_02084</name>
</gene>
<dbReference type="OrthoDB" id="9805924at2"/>
<name>A0A1G6DDP3_9BACT</name>
<dbReference type="RefSeq" id="WP_139162977.1">
    <property type="nucleotide sequence ID" value="NZ_FMXO01000011.1"/>
</dbReference>
<keyword evidence="5" id="KW-1185">Reference proteome</keyword>
<organism evidence="4 5">
    <name type="scientific">Desulfonatronum thiosulfatophilum</name>
    <dbReference type="NCBI Taxonomy" id="617002"/>
    <lineage>
        <taxon>Bacteria</taxon>
        <taxon>Pseudomonadati</taxon>
        <taxon>Thermodesulfobacteriota</taxon>
        <taxon>Desulfovibrionia</taxon>
        <taxon>Desulfovibrionales</taxon>
        <taxon>Desulfonatronaceae</taxon>
        <taxon>Desulfonatronum</taxon>
    </lineage>
</organism>
<evidence type="ECO:0000259" key="3">
    <source>
        <dbReference type="PROSITE" id="PS51186"/>
    </source>
</evidence>
<feature type="domain" description="N-acetyltransferase" evidence="3">
    <location>
        <begin position="5"/>
        <end position="154"/>
    </location>
</feature>
<sequence length="154" mass="16573">MTSPVTIRTAIPGDIPEMVALLGELFAIEADFRPDPALQHQGLALMLRDPVSRRILVAVEDGKVIGMCSLQILVSTAQGGQVGLVEDVVVAAPWRGRGIGAMLMRALEESAAEIGLSRLQLLADADNVPALNFYRLRGWNSTKLICLRKEGDPS</sequence>
<dbReference type="InterPro" id="IPR016181">
    <property type="entry name" value="Acyl_CoA_acyltransferase"/>
</dbReference>
<proteinExistence type="predicted"/>
<dbReference type="GO" id="GO:0016747">
    <property type="term" value="F:acyltransferase activity, transferring groups other than amino-acyl groups"/>
    <property type="evidence" value="ECO:0007669"/>
    <property type="project" value="InterPro"/>
</dbReference>
<dbReference type="Pfam" id="PF00583">
    <property type="entry name" value="Acetyltransf_1"/>
    <property type="match status" value="1"/>
</dbReference>
<dbReference type="InterPro" id="IPR000182">
    <property type="entry name" value="GNAT_dom"/>
</dbReference>
<evidence type="ECO:0000256" key="1">
    <source>
        <dbReference type="ARBA" id="ARBA00022679"/>
    </source>
</evidence>
<evidence type="ECO:0000313" key="4">
    <source>
        <dbReference type="EMBL" id="SDB43248.1"/>
    </source>
</evidence>
<keyword evidence="2" id="KW-0012">Acyltransferase</keyword>
<dbReference type="Gene3D" id="3.40.630.30">
    <property type="match status" value="1"/>
</dbReference>
<keyword evidence="1 4" id="KW-0808">Transferase</keyword>
<reference evidence="4 5" key="1">
    <citation type="submission" date="2016-10" db="EMBL/GenBank/DDBJ databases">
        <authorList>
            <person name="de Groot N.N."/>
        </authorList>
    </citation>
    <scope>NUCLEOTIDE SEQUENCE [LARGE SCALE GENOMIC DNA]</scope>
    <source>
        <strain evidence="4 5">ASO4-2</strain>
    </source>
</reference>
<dbReference type="AlphaFoldDB" id="A0A1G6DDP3"/>
<dbReference type="CDD" id="cd04301">
    <property type="entry name" value="NAT_SF"/>
    <property type="match status" value="1"/>
</dbReference>
<evidence type="ECO:0000313" key="5">
    <source>
        <dbReference type="Proteomes" id="UP000198771"/>
    </source>
</evidence>
<dbReference type="PANTHER" id="PTHR43877">
    <property type="entry name" value="AMINOALKYLPHOSPHONATE N-ACETYLTRANSFERASE-RELATED-RELATED"/>
    <property type="match status" value="1"/>
</dbReference>
<evidence type="ECO:0000256" key="2">
    <source>
        <dbReference type="ARBA" id="ARBA00023315"/>
    </source>
</evidence>
<dbReference type="STRING" id="617002.SAMN05660653_02084"/>
<dbReference type="Proteomes" id="UP000198771">
    <property type="component" value="Unassembled WGS sequence"/>
</dbReference>
<dbReference type="InterPro" id="IPR050832">
    <property type="entry name" value="Bact_Acetyltransf"/>
</dbReference>
<accession>A0A1G6DDP3</accession>
<protein>
    <submittedName>
        <fullName evidence="4">Acetyltransferase, GNAT family</fullName>
    </submittedName>
</protein>
<dbReference type="PROSITE" id="PS51186">
    <property type="entry name" value="GNAT"/>
    <property type="match status" value="1"/>
</dbReference>
<dbReference type="EMBL" id="FMXO01000011">
    <property type="protein sequence ID" value="SDB43248.1"/>
    <property type="molecule type" value="Genomic_DNA"/>
</dbReference>
<dbReference type="SUPFAM" id="SSF55729">
    <property type="entry name" value="Acyl-CoA N-acyltransferases (Nat)"/>
    <property type="match status" value="1"/>
</dbReference>